<accession>A0A5E4PYJ7</accession>
<name>A0A5E4PYJ7_9NEOP</name>
<gene>
    <name evidence="1" type="ORF">LSINAPIS_LOCUS3207</name>
</gene>
<keyword evidence="2" id="KW-1185">Reference proteome</keyword>
<proteinExistence type="predicted"/>
<dbReference type="EMBL" id="FZQP02000748">
    <property type="protein sequence ID" value="VVC90262.1"/>
    <property type="molecule type" value="Genomic_DNA"/>
</dbReference>
<evidence type="ECO:0000313" key="2">
    <source>
        <dbReference type="Proteomes" id="UP000324832"/>
    </source>
</evidence>
<evidence type="ECO:0000313" key="1">
    <source>
        <dbReference type="EMBL" id="VVC90262.1"/>
    </source>
</evidence>
<organism evidence="1 2">
    <name type="scientific">Leptidea sinapis</name>
    <dbReference type="NCBI Taxonomy" id="189913"/>
    <lineage>
        <taxon>Eukaryota</taxon>
        <taxon>Metazoa</taxon>
        <taxon>Ecdysozoa</taxon>
        <taxon>Arthropoda</taxon>
        <taxon>Hexapoda</taxon>
        <taxon>Insecta</taxon>
        <taxon>Pterygota</taxon>
        <taxon>Neoptera</taxon>
        <taxon>Endopterygota</taxon>
        <taxon>Lepidoptera</taxon>
        <taxon>Glossata</taxon>
        <taxon>Ditrysia</taxon>
        <taxon>Papilionoidea</taxon>
        <taxon>Pieridae</taxon>
        <taxon>Dismorphiinae</taxon>
        <taxon>Leptidea</taxon>
    </lineage>
</organism>
<reference evidence="1 2" key="1">
    <citation type="submission" date="2017-07" db="EMBL/GenBank/DDBJ databases">
        <authorList>
            <person name="Talla V."/>
            <person name="Backstrom N."/>
        </authorList>
    </citation>
    <scope>NUCLEOTIDE SEQUENCE [LARGE SCALE GENOMIC DNA]</scope>
</reference>
<protein>
    <submittedName>
        <fullName evidence="1">Uncharacterized protein</fullName>
    </submittedName>
</protein>
<feature type="non-terminal residue" evidence="1">
    <location>
        <position position="1"/>
    </location>
</feature>
<dbReference type="Proteomes" id="UP000324832">
    <property type="component" value="Unassembled WGS sequence"/>
</dbReference>
<sequence>ASDDAHLDRPRH</sequence>